<organism evidence="2 3">
    <name type="scientific">Bordetella ansorpii</name>
    <dbReference type="NCBI Taxonomy" id="288768"/>
    <lineage>
        <taxon>Bacteria</taxon>
        <taxon>Pseudomonadati</taxon>
        <taxon>Pseudomonadota</taxon>
        <taxon>Betaproteobacteria</taxon>
        <taxon>Burkholderiales</taxon>
        <taxon>Alcaligenaceae</taxon>
        <taxon>Bordetella</taxon>
    </lineage>
</organism>
<evidence type="ECO:0008006" key="4">
    <source>
        <dbReference type="Google" id="ProtNLM"/>
    </source>
</evidence>
<evidence type="ECO:0000313" key="2">
    <source>
        <dbReference type="EMBL" id="SAI74412.1"/>
    </source>
</evidence>
<dbReference type="AlphaFoldDB" id="A0A157SVC5"/>
<dbReference type="RefSeq" id="WP_066133647.1">
    <property type="nucleotide sequence ID" value="NZ_FKIF01000010.1"/>
</dbReference>
<proteinExistence type="predicted"/>
<dbReference type="PROSITE" id="PS51257">
    <property type="entry name" value="PROKAR_LIPOPROTEIN"/>
    <property type="match status" value="1"/>
</dbReference>
<protein>
    <recommendedName>
        <fullName evidence="4">Lipoprotein</fullName>
    </recommendedName>
</protein>
<gene>
    <name evidence="2" type="ORF">SAMEA3906486_05146</name>
</gene>
<dbReference type="Proteomes" id="UP000076848">
    <property type="component" value="Unassembled WGS sequence"/>
</dbReference>
<keyword evidence="1" id="KW-0732">Signal</keyword>
<feature type="signal peptide" evidence="1">
    <location>
        <begin position="1"/>
        <end position="32"/>
    </location>
</feature>
<evidence type="ECO:0000313" key="3">
    <source>
        <dbReference type="Proteomes" id="UP000076848"/>
    </source>
</evidence>
<accession>A0A157SVC5</accession>
<reference evidence="2 3" key="1">
    <citation type="submission" date="2016-04" db="EMBL/GenBank/DDBJ databases">
        <authorList>
            <consortium name="Pathogen Informatics"/>
        </authorList>
    </citation>
    <scope>NUCLEOTIDE SEQUENCE [LARGE SCALE GENOMIC DNA]</scope>
    <source>
        <strain evidence="2 3">H050680373</strain>
    </source>
</reference>
<dbReference type="OrthoDB" id="8758218at2"/>
<evidence type="ECO:0000256" key="1">
    <source>
        <dbReference type="SAM" id="SignalP"/>
    </source>
</evidence>
<dbReference type="EMBL" id="FKIF01000010">
    <property type="protein sequence ID" value="SAI74412.1"/>
    <property type="molecule type" value="Genomic_DNA"/>
</dbReference>
<name>A0A157SVC5_9BORD</name>
<keyword evidence="3" id="KW-1185">Reference proteome</keyword>
<sequence>MKTFPSKTIARLCLSAAAASLATAMMAGCVSAGEQRRADLDQDRGTCADYGAQPGSAGYTRCMLQQQQRRDHEQLLNAERGRISAETARNNLETLRLIRKNREDRKNDD</sequence>
<dbReference type="STRING" id="288768.SAMEA3906486_05146"/>
<feature type="chain" id="PRO_5007616519" description="Lipoprotein" evidence="1">
    <location>
        <begin position="33"/>
        <end position="109"/>
    </location>
</feature>